<accession>A0A0F7ST52</accession>
<feature type="region of interest" description="Disordered" evidence="3">
    <location>
        <begin position="288"/>
        <end position="334"/>
    </location>
</feature>
<dbReference type="SUPFAM" id="SSF54928">
    <property type="entry name" value="RNA-binding domain, RBD"/>
    <property type="match status" value="1"/>
</dbReference>
<feature type="compositionally biased region" description="Basic and acidic residues" evidence="3">
    <location>
        <begin position="320"/>
        <end position="333"/>
    </location>
</feature>
<feature type="region of interest" description="Disordered" evidence="3">
    <location>
        <begin position="534"/>
        <end position="591"/>
    </location>
</feature>
<dbReference type="GO" id="GO:0003723">
    <property type="term" value="F:RNA binding"/>
    <property type="evidence" value="ECO:0007669"/>
    <property type="project" value="UniProtKB-UniRule"/>
</dbReference>
<dbReference type="PANTHER" id="PTHR14398">
    <property type="entry name" value="RNA RECOGNITION RRM/RNP DOMAIN"/>
    <property type="match status" value="1"/>
</dbReference>
<feature type="region of interest" description="Disordered" evidence="3">
    <location>
        <begin position="751"/>
        <end position="808"/>
    </location>
</feature>
<keyword evidence="1 2" id="KW-0694">RNA-binding</keyword>
<dbReference type="GO" id="GO:0005634">
    <property type="term" value="C:nucleus"/>
    <property type="evidence" value="ECO:0007669"/>
    <property type="project" value="TreeGrafter"/>
</dbReference>
<dbReference type="Gene3D" id="1.20.1390.10">
    <property type="entry name" value="PWI domain"/>
    <property type="match status" value="1"/>
</dbReference>
<feature type="compositionally biased region" description="Low complexity" evidence="3">
    <location>
        <begin position="111"/>
        <end position="127"/>
    </location>
</feature>
<dbReference type="InterPro" id="IPR012677">
    <property type="entry name" value="Nucleotide-bd_a/b_plait_sf"/>
</dbReference>
<sequence length="808" mass="85011">MSTPLTQEELVSLKQWLIKELEPISDADTDILSDYVLALIKTDSSESEMEKEITDQLRDFLDSHTDSFVASFFSALRSKSFVSVSVVQSGLPAKHSFLPSESSGSRKRSRSPSSSTQQQVSSSKTSRLSTPGAGPELDVPTGPRSMQNADGFVSGNQPSAGGRPGQSFQPYFPSVDSQYQPQQHQHHFGSMNAFPHPNAWLGGNANPQAQFEFQQRAGFFMPGFNGPMPGMGGFGTLGPNQGGMQSSVPGSEDPSNLNQFGGQDQSGQMTGMPMGMGMDPNFFVPHANDSSRGGYMSRGHGRGGSFTHGAGGQGGRQRSNNKDASSHPPKDRNGVTLVVSDIPAQHLSLPAIKTFFAKFGTVTNIAIDQRSSRALVSFASNEEAYKAWKSEEAVFGSRFVKVLWHRPIEGQGGKGKEALEKSKAAVDKLEGTPGTSSTMTDEHSLAAISSSAPSSSSTAATAGLSKAETLAKQRLLESQIAQQKVLMARLTSGSLSPEEKAALSAQFHKLSDEMKAGTGSLPVAVASSSTTNAAGNRTAVFGPPPPASSGREGNGKEQEKEGETRELSGSGEGSRKDDDEPMASGATEEEINTDMLKRKLAMLKAEAALLGVDPNDPTASPAPYAAYPPARGRGRGRGIRGRGGAGRGAYRGGFNSYTSTGSPAKSMKLDLRTKRLAIVGQGLGADEEGKAAVERWYDTIGGVESTTSDDGSDRLIISFKSRALAEKALAKGTNITDLSLPINISWFNTPPSLPISKPTAAPDGPTTGSDPSSGSGPGPGSSVGAAIESTPSDFRSRERDAWDADEDE</sequence>
<feature type="domain" description="RRM" evidence="4">
    <location>
        <begin position="335"/>
        <end position="407"/>
    </location>
</feature>
<dbReference type="AlphaFoldDB" id="A0A0F7ST52"/>
<evidence type="ECO:0000256" key="1">
    <source>
        <dbReference type="ARBA" id="ARBA00022884"/>
    </source>
</evidence>
<feature type="region of interest" description="Disordered" evidence="3">
    <location>
        <begin position="243"/>
        <end position="265"/>
    </location>
</feature>
<proteinExistence type="predicted"/>
<evidence type="ECO:0000259" key="4">
    <source>
        <dbReference type="PROSITE" id="PS50102"/>
    </source>
</evidence>
<dbReference type="InterPro" id="IPR002483">
    <property type="entry name" value="PWI_dom"/>
</dbReference>
<feature type="region of interest" description="Disordered" evidence="3">
    <location>
        <begin position="620"/>
        <end position="645"/>
    </location>
</feature>
<feature type="region of interest" description="Disordered" evidence="3">
    <location>
        <begin position="95"/>
        <end position="168"/>
    </location>
</feature>
<dbReference type="Gene3D" id="3.30.70.330">
    <property type="match status" value="1"/>
</dbReference>
<dbReference type="InterPro" id="IPR000504">
    <property type="entry name" value="RRM_dom"/>
</dbReference>
<reference evidence="5" key="1">
    <citation type="submission" date="2014-08" db="EMBL/GenBank/DDBJ databases">
        <authorList>
            <person name="Sharma Rahul"/>
            <person name="Thines Marco"/>
        </authorList>
    </citation>
    <scope>NUCLEOTIDE SEQUENCE</scope>
</reference>
<dbReference type="PROSITE" id="PS50102">
    <property type="entry name" value="RRM"/>
    <property type="match status" value="1"/>
</dbReference>
<dbReference type="CDD" id="cd12257">
    <property type="entry name" value="RRM1_RBM26_like"/>
    <property type="match status" value="1"/>
</dbReference>
<evidence type="ECO:0000313" key="5">
    <source>
        <dbReference type="EMBL" id="CED83725.1"/>
    </source>
</evidence>
<organism evidence="5">
    <name type="scientific">Phaffia rhodozyma</name>
    <name type="common">Yeast</name>
    <name type="synonym">Xanthophyllomyces dendrorhous</name>
    <dbReference type="NCBI Taxonomy" id="264483"/>
    <lineage>
        <taxon>Eukaryota</taxon>
        <taxon>Fungi</taxon>
        <taxon>Dikarya</taxon>
        <taxon>Basidiomycota</taxon>
        <taxon>Agaricomycotina</taxon>
        <taxon>Tremellomycetes</taxon>
        <taxon>Cystofilobasidiales</taxon>
        <taxon>Mrakiaceae</taxon>
        <taxon>Phaffia</taxon>
    </lineage>
</organism>
<feature type="compositionally biased region" description="Low complexity" evidence="3">
    <location>
        <begin position="762"/>
        <end position="774"/>
    </location>
</feature>
<dbReference type="Pfam" id="PF01480">
    <property type="entry name" value="PWI"/>
    <property type="match status" value="1"/>
</dbReference>
<feature type="compositionally biased region" description="Low complexity" evidence="3">
    <location>
        <begin position="621"/>
        <end position="631"/>
    </location>
</feature>
<feature type="compositionally biased region" description="Gly residues" evidence="3">
    <location>
        <begin position="302"/>
        <end position="315"/>
    </location>
</feature>
<dbReference type="InterPro" id="IPR045137">
    <property type="entry name" value="RBM26/27"/>
</dbReference>
<feature type="compositionally biased region" description="Polar residues" evidence="3">
    <location>
        <begin position="144"/>
        <end position="159"/>
    </location>
</feature>
<dbReference type="PANTHER" id="PTHR14398:SF0">
    <property type="entry name" value="ZINC FINGER PROTEIN SWM"/>
    <property type="match status" value="1"/>
</dbReference>
<dbReference type="EMBL" id="LN483157">
    <property type="protein sequence ID" value="CED83725.1"/>
    <property type="molecule type" value="Genomic_DNA"/>
</dbReference>
<name>A0A0F7ST52_PHARH</name>
<evidence type="ECO:0000256" key="2">
    <source>
        <dbReference type="PROSITE-ProRule" id="PRU00176"/>
    </source>
</evidence>
<protein>
    <submittedName>
        <fullName evidence="5">Proteins containing the RNA recognition motif</fullName>
    </submittedName>
</protein>
<evidence type="ECO:0000256" key="3">
    <source>
        <dbReference type="SAM" id="MobiDB-lite"/>
    </source>
</evidence>
<dbReference type="InterPro" id="IPR035979">
    <property type="entry name" value="RBD_domain_sf"/>
</dbReference>
<feature type="compositionally biased region" description="Basic and acidic residues" evidence="3">
    <location>
        <begin position="553"/>
        <end position="566"/>
    </location>
</feature>